<sequence>MSKPEDPSSEKPAESPRSTKLPPPPGAGDAESQAAPAVGVTGVLRRWRRDDLLKKGSIALRGLGLLFSLLAFIIMASNKHGGWKDFDKYEEYRYVLAIAILSTLYTGGQVLRHVHELSTGRESFSRRNLALVDFFGDQVCAYLLLSAASSAVPLTNRMREGSDNIFTDASASAISMQFLAFIALALSAALSGYKLSNLVSEPGLEN</sequence>
<reference evidence="11" key="1">
    <citation type="submission" date="2022-12" db="EMBL/GenBank/DDBJ databases">
        <title>Draft genome assemblies for two species of Escallonia (Escalloniales).</title>
        <authorList>
            <person name="Chanderbali A."/>
            <person name="Dervinis C."/>
            <person name="Anghel I."/>
            <person name="Soltis D."/>
            <person name="Soltis P."/>
            <person name="Zapata F."/>
        </authorList>
    </citation>
    <scope>NUCLEOTIDE SEQUENCE</scope>
    <source>
        <strain evidence="11">UCBG64.0493</strain>
        <tissue evidence="11">Leaf</tissue>
    </source>
</reference>
<keyword evidence="7 8" id="KW-0472">Membrane</keyword>
<comment type="similarity">
    <text evidence="2 8">Belongs to the Casparian strip membrane proteins (CASP) family.</text>
</comment>
<comment type="subunit">
    <text evidence="3 8">Homodimer and heterodimers.</text>
</comment>
<evidence type="ECO:0000313" key="12">
    <source>
        <dbReference type="Proteomes" id="UP001188597"/>
    </source>
</evidence>
<keyword evidence="12" id="KW-1185">Reference proteome</keyword>
<dbReference type="PANTHER" id="PTHR33573:SF57">
    <property type="entry name" value="CASP-LIKE PROTEIN 4B1"/>
    <property type="match status" value="1"/>
</dbReference>
<evidence type="ECO:0000256" key="6">
    <source>
        <dbReference type="ARBA" id="ARBA00022989"/>
    </source>
</evidence>
<accession>A0AA88WQY5</accession>
<feature type="domain" description="Casparian strip membrane protein" evidence="10">
    <location>
        <begin position="53"/>
        <end position="183"/>
    </location>
</feature>
<evidence type="ECO:0000313" key="11">
    <source>
        <dbReference type="EMBL" id="KAK3029498.1"/>
    </source>
</evidence>
<dbReference type="InterPro" id="IPR006702">
    <property type="entry name" value="CASP_dom"/>
</dbReference>
<feature type="transmembrane region" description="Helical" evidence="8">
    <location>
        <begin position="92"/>
        <end position="111"/>
    </location>
</feature>
<keyword evidence="5 8" id="KW-0812">Transmembrane</keyword>
<organism evidence="11 12">
    <name type="scientific">Escallonia herrerae</name>
    <dbReference type="NCBI Taxonomy" id="1293975"/>
    <lineage>
        <taxon>Eukaryota</taxon>
        <taxon>Viridiplantae</taxon>
        <taxon>Streptophyta</taxon>
        <taxon>Embryophyta</taxon>
        <taxon>Tracheophyta</taxon>
        <taxon>Spermatophyta</taxon>
        <taxon>Magnoliopsida</taxon>
        <taxon>eudicotyledons</taxon>
        <taxon>Gunneridae</taxon>
        <taxon>Pentapetalae</taxon>
        <taxon>asterids</taxon>
        <taxon>campanulids</taxon>
        <taxon>Escalloniales</taxon>
        <taxon>Escalloniaceae</taxon>
        <taxon>Escallonia</taxon>
    </lineage>
</organism>
<dbReference type="Proteomes" id="UP001188597">
    <property type="component" value="Unassembled WGS sequence"/>
</dbReference>
<protein>
    <recommendedName>
        <fullName evidence="8">CASP-like protein</fullName>
    </recommendedName>
</protein>
<proteinExistence type="inferred from homology"/>
<comment type="caution">
    <text evidence="11">The sequence shown here is derived from an EMBL/GenBank/DDBJ whole genome shotgun (WGS) entry which is preliminary data.</text>
</comment>
<evidence type="ECO:0000256" key="3">
    <source>
        <dbReference type="ARBA" id="ARBA00011489"/>
    </source>
</evidence>
<evidence type="ECO:0000256" key="7">
    <source>
        <dbReference type="ARBA" id="ARBA00023136"/>
    </source>
</evidence>
<evidence type="ECO:0000256" key="4">
    <source>
        <dbReference type="ARBA" id="ARBA00022475"/>
    </source>
</evidence>
<keyword evidence="4 8" id="KW-1003">Cell membrane</keyword>
<feature type="transmembrane region" description="Helical" evidence="8">
    <location>
        <begin position="58"/>
        <end position="77"/>
    </location>
</feature>
<evidence type="ECO:0000256" key="8">
    <source>
        <dbReference type="RuleBase" id="RU361233"/>
    </source>
</evidence>
<evidence type="ECO:0000259" key="10">
    <source>
        <dbReference type="Pfam" id="PF04535"/>
    </source>
</evidence>
<comment type="subcellular location">
    <subcellularLocation>
        <location evidence="1 8">Cell membrane</location>
        <topology evidence="1 8">Multi-pass membrane protein</topology>
    </subcellularLocation>
</comment>
<evidence type="ECO:0000256" key="2">
    <source>
        <dbReference type="ARBA" id="ARBA00007651"/>
    </source>
</evidence>
<name>A0AA88WQY5_9ASTE</name>
<dbReference type="PANTHER" id="PTHR33573">
    <property type="entry name" value="CASP-LIKE PROTEIN 4A4"/>
    <property type="match status" value="1"/>
</dbReference>
<evidence type="ECO:0000256" key="9">
    <source>
        <dbReference type="SAM" id="MobiDB-lite"/>
    </source>
</evidence>
<feature type="region of interest" description="Disordered" evidence="9">
    <location>
        <begin position="1"/>
        <end position="34"/>
    </location>
</feature>
<dbReference type="GO" id="GO:0005886">
    <property type="term" value="C:plasma membrane"/>
    <property type="evidence" value="ECO:0007669"/>
    <property type="project" value="UniProtKB-SubCell"/>
</dbReference>
<dbReference type="Pfam" id="PF04535">
    <property type="entry name" value="CASP_dom"/>
    <property type="match status" value="1"/>
</dbReference>
<dbReference type="EMBL" id="JAVXUP010000378">
    <property type="protein sequence ID" value="KAK3029498.1"/>
    <property type="molecule type" value="Genomic_DNA"/>
</dbReference>
<comment type="caution">
    <text evidence="8">Lacks conserved residue(s) required for the propagation of feature annotation.</text>
</comment>
<evidence type="ECO:0000256" key="5">
    <source>
        <dbReference type="ARBA" id="ARBA00022692"/>
    </source>
</evidence>
<feature type="transmembrane region" description="Helical" evidence="8">
    <location>
        <begin position="174"/>
        <end position="193"/>
    </location>
</feature>
<dbReference type="AlphaFoldDB" id="A0AA88WQY5"/>
<feature type="compositionally biased region" description="Basic and acidic residues" evidence="9">
    <location>
        <begin position="1"/>
        <end position="14"/>
    </location>
</feature>
<keyword evidence="6 8" id="KW-1133">Transmembrane helix</keyword>
<gene>
    <name evidence="11" type="ORF">RJ639_037519</name>
</gene>
<evidence type="ECO:0000256" key="1">
    <source>
        <dbReference type="ARBA" id="ARBA00004651"/>
    </source>
</evidence>